<evidence type="ECO:0000313" key="2">
    <source>
        <dbReference type="EMBL" id="BCZ46329.1"/>
    </source>
</evidence>
<organism evidence="2 3">
    <name type="scientific">Clostridium gelidum</name>
    <dbReference type="NCBI Taxonomy" id="704125"/>
    <lineage>
        <taxon>Bacteria</taxon>
        <taxon>Bacillati</taxon>
        <taxon>Bacillota</taxon>
        <taxon>Clostridia</taxon>
        <taxon>Eubacteriales</taxon>
        <taxon>Clostridiaceae</taxon>
        <taxon>Clostridium</taxon>
    </lineage>
</organism>
<feature type="transmembrane region" description="Helical" evidence="1">
    <location>
        <begin position="160"/>
        <end position="179"/>
    </location>
</feature>
<keyword evidence="1" id="KW-1133">Transmembrane helix</keyword>
<keyword evidence="1" id="KW-0812">Transmembrane</keyword>
<dbReference type="Pfam" id="PF11167">
    <property type="entry name" value="DUF2953"/>
    <property type="match status" value="1"/>
</dbReference>
<dbReference type="RefSeq" id="WP_224037826.1">
    <property type="nucleotide sequence ID" value="NZ_AP024849.1"/>
</dbReference>
<keyword evidence="1" id="KW-0472">Membrane</keyword>
<protein>
    <submittedName>
        <fullName evidence="2">Membrane protein</fullName>
    </submittedName>
</protein>
<dbReference type="InterPro" id="IPR021338">
    <property type="entry name" value="DUF2953"/>
</dbReference>
<reference evidence="3" key="1">
    <citation type="submission" date="2021-07" db="EMBL/GenBank/DDBJ databases">
        <title>Complete genome sequencing of a Clostridium isolate.</title>
        <authorList>
            <person name="Ueki A."/>
            <person name="Tonouchi A."/>
        </authorList>
    </citation>
    <scope>NUCLEOTIDE SEQUENCE [LARGE SCALE GENOMIC DNA]</scope>
    <source>
        <strain evidence="3">C5S11</strain>
    </source>
</reference>
<keyword evidence="3" id="KW-1185">Reference proteome</keyword>
<accession>A0ABM7T4W1</accession>
<dbReference type="EMBL" id="AP024849">
    <property type="protein sequence ID" value="BCZ46329.1"/>
    <property type="molecule type" value="Genomic_DNA"/>
</dbReference>
<evidence type="ECO:0000256" key="1">
    <source>
        <dbReference type="SAM" id="Phobius"/>
    </source>
</evidence>
<gene>
    <name evidence="2" type="ORF">psyc5s11_23960</name>
</gene>
<name>A0ABM7T4W1_9CLOT</name>
<proteinExistence type="predicted"/>
<evidence type="ECO:0000313" key="3">
    <source>
        <dbReference type="Proteomes" id="UP000824633"/>
    </source>
</evidence>
<dbReference type="Proteomes" id="UP000824633">
    <property type="component" value="Chromosome"/>
</dbReference>
<sequence>MRLFFIFFVILLIFFIPIPIKFNIYYSTINYYIKLYGLTIISKKNFSHIIKHHKVNPSLKKKHNFFSSLYNNINFKSLEWKPLLSNLYNSNFKPLLRIKFSLDYSLNDAAKTAIFYGVLCQSPPLIYVLLNVPFKTCKFNFKINPIFEDKFLLKIETSSIIFLSFANIIYMIIILFRFIKKQGR</sequence>